<dbReference type="GO" id="GO:0016746">
    <property type="term" value="F:acyltransferase activity"/>
    <property type="evidence" value="ECO:0007669"/>
    <property type="project" value="UniProtKB-KW"/>
</dbReference>
<dbReference type="GO" id="GO:0044550">
    <property type="term" value="P:secondary metabolite biosynthetic process"/>
    <property type="evidence" value="ECO:0007669"/>
    <property type="project" value="TreeGrafter"/>
</dbReference>
<organism evidence="3 4">
    <name type="scientific">Rhodococcus coprophilus</name>
    <dbReference type="NCBI Taxonomy" id="38310"/>
    <lineage>
        <taxon>Bacteria</taxon>
        <taxon>Bacillati</taxon>
        <taxon>Actinomycetota</taxon>
        <taxon>Actinomycetes</taxon>
        <taxon>Mycobacteriales</taxon>
        <taxon>Nocardiaceae</taxon>
        <taxon>Rhodococcus</taxon>
    </lineage>
</organism>
<dbReference type="InterPro" id="IPR020845">
    <property type="entry name" value="AMP-binding_CS"/>
</dbReference>
<name>A0A2X4WPS1_9NOCA</name>
<dbReference type="InterPro" id="IPR045851">
    <property type="entry name" value="AMP-bd_C_sf"/>
</dbReference>
<keyword evidence="3" id="KW-0808">Transferase</keyword>
<keyword evidence="4" id="KW-1185">Reference proteome</keyword>
<reference evidence="3 4" key="1">
    <citation type="submission" date="2018-06" db="EMBL/GenBank/DDBJ databases">
        <authorList>
            <consortium name="Pathogen Informatics"/>
            <person name="Doyle S."/>
        </authorList>
    </citation>
    <scope>NUCLEOTIDE SEQUENCE [LARGE SCALE GENOMIC DNA]</scope>
    <source>
        <strain evidence="3 4">NCTC10994</strain>
    </source>
</reference>
<dbReference type="RefSeq" id="WP_072698386.1">
    <property type="nucleotide sequence ID" value="NZ_JAFBBL010000001.1"/>
</dbReference>
<evidence type="ECO:0000259" key="1">
    <source>
        <dbReference type="Pfam" id="PF00501"/>
    </source>
</evidence>
<dbReference type="InterPro" id="IPR025110">
    <property type="entry name" value="AMP-bd_C"/>
</dbReference>
<dbReference type="AlphaFoldDB" id="A0A2X4WPS1"/>
<dbReference type="GO" id="GO:0043041">
    <property type="term" value="P:amino acid activation for nonribosomal peptide biosynthetic process"/>
    <property type="evidence" value="ECO:0007669"/>
    <property type="project" value="TreeGrafter"/>
</dbReference>
<dbReference type="Gene3D" id="3.40.50.12780">
    <property type="entry name" value="N-terminal domain of ligase-like"/>
    <property type="match status" value="1"/>
</dbReference>
<dbReference type="PANTHER" id="PTHR45527">
    <property type="entry name" value="NONRIBOSOMAL PEPTIDE SYNTHETASE"/>
    <property type="match status" value="1"/>
</dbReference>
<feature type="domain" description="AMP-dependent synthetase/ligase" evidence="1">
    <location>
        <begin position="30"/>
        <end position="373"/>
    </location>
</feature>
<keyword evidence="3" id="KW-0012">Acyltransferase</keyword>
<dbReference type="Gene3D" id="3.30.300.30">
    <property type="match status" value="1"/>
</dbReference>
<sequence>MSHTIFPRTGTGSAGTDIAGDVVADFVTAVGDRPQGAAIVHNGSVITYRDLAERVRTTALRYRALGFGADPPSGQVGVLVSHTPAVIDQLLGILHARATYCPIDAALPVARKQALAAALGVDRLFVADRDPHAPTTLRAYMPDDRVAADAELPQPSWHRDDPAYVLCTSGSTGAPKPVVVSRQALAVTVRALRDLFALTPEDRVLQFASLGWDTCLEEILPALTSGATLVFDDTAHSGAFPPFLRMLAEREITVLDLPTAFWHELVLFLHEEQVGLPAGVRLVVIGGERIDPNRLRQWRDLDVGHVRLLNTYGCTETTMVTHAVQLSGPGTEPEVAVNDAEAPLGRPLPHVRDHVTDEGELLVSGEALATGYLGLPELTATGFPVADHGSGPARWFRTGDLVTRGERGLLYARGRVDEQVKVLGVRVHPAEVEVQLTSHPAVAGAVVVGERLLGRTSLTAYVVPAGETTPAELKRYLRERLPNQFVPTRVRFVAALACTSSGKVDRAATQRAAAHHDNKGVVR</sequence>
<protein>
    <submittedName>
        <fullName evidence="3">Putative non-ribosomal peptide synthetase</fullName>
        <ecNumber evidence="3">2.3.1.-</ecNumber>
    </submittedName>
</protein>
<dbReference type="EMBL" id="LS483468">
    <property type="protein sequence ID" value="SQI28925.1"/>
    <property type="molecule type" value="Genomic_DNA"/>
</dbReference>
<evidence type="ECO:0000259" key="2">
    <source>
        <dbReference type="Pfam" id="PF13193"/>
    </source>
</evidence>
<dbReference type="Proteomes" id="UP000249091">
    <property type="component" value="Chromosome 1"/>
</dbReference>
<accession>A0A2X4WPS1</accession>
<gene>
    <name evidence="3" type="primary">ppsB</name>
    <name evidence="3" type="ORF">NCTC10994_00678</name>
</gene>
<dbReference type="GO" id="GO:0005737">
    <property type="term" value="C:cytoplasm"/>
    <property type="evidence" value="ECO:0007669"/>
    <property type="project" value="TreeGrafter"/>
</dbReference>
<dbReference type="EC" id="2.3.1.-" evidence="3"/>
<dbReference type="GO" id="GO:0031177">
    <property type="term" value="F:phosphopantetheine binding"/>
    <property type="evidence" value="ECO:0007669"/>
    <property type="project" value="TreeGrafter"/>
</dbReference>
<evidence type="ECO:0000313" key="3">
    <source>
        <dbReference type="EMBL" id="SQI28925.1"/>
    </source>
</evidence>
<feature type="domain" description="AMP-binding enzyme C-terminal" evidence="2">
    <location>
        <begin position="431"/>
        <end position="503"/>
    </location>
</feature>
<proteinExistence type="predicted"/>
<dbReference type="InterPro" id="IPR042099">
    <property type="entry name" value="ANL_N_sf"/>
</dbReference>
<dbReference type="PROSITE" id="PS00455">
    <property type="entry name" value="AMP_BINDING"/>
    <property type="match status" value="1"/>
</dbReference>
<dbReference type="STRING" id="1219011.GCA_001895045_00398"/>
<dbReference type="Pfam" id="PF00501">
    <property type="entry name" value="AMP-binding"/>
    <property type="match status" value="1"/>
</dbReference>
<dbReference type="SUPFAM" id="SSF56801">
    <property type="entry name" value="Acetyl-CoA synthetase-like"/>
    <property type="match status" value="1"/>
</dbReference>
<dbReference type="InterPro" id="IPR000873">
    <property type="entry name" value="AMP-dep_synth/lig_dom"/>
</dbReference>
<evidence type="ECO:0000313" key="4">
    <source>
        <dbReference type="Proteomes" id="UP000249091"/>
    </source>
</evidence>
<dbReference type="KEGG" id="rcr:NCTC10994_00678"/>
<dbReference type="Pfam" id="PF13193">
    <property type="entry name" value="AMP-binding_C"/>
    <property type="match status" value="1"/>
</dbReference>
<dbReference type="PANTHER" id="PTHR45527:SF1">
    <property type="entry name" value="FATTY ACID SYNTHASE"/>
    <property type="match status" value="1"/>
</dbReference>